<feature type="domain" description="Methyltransferase FkbM" evidence="1">
    <location>
        <begin position="494"/>
        <end position="552"/>
    </location>
</feature>
<sequence length="659" mass="73533">MAGPLADGAARFGAGCWANQTWEHCCAAKSEYGTGHGSCFGSLHRYKACCEPSQVPRDIFRCQDRGKVWSELRTGIIYARVFHELPDSESLRWRAGECFIGALMASLVFLAYAGAKRSSEKILQQGWHLAEELFSILLRSPITIDELLLSGWHLGAILLFLRTLPSVEQIAGPWAPEPSVASEFVLLRQLEALPMAASIRVQQDLTFELMDDPKSISRELAYVISTWSAAYGALLELWRHSWAEVGEMVKLLRRGEAKLKDVIQGTSPLKQLLQPPPFLLHLLQALHLYPVVQADVSATLELYPPFFHRASPHTWRGSRHRRSIPPLELHPMPMDDGLSNANRATRLPFCFEPMYYSTFALLSQWQLSAELTSPEARDAPPFLRVWEIGANMGDCSLLALHLVSSWGSSTQPRPLVTLEATLFEPIADAVVSANAAVSAFLQRQRAQTTKLPQIFVRPLALGPKVSPKEINLRRGSTAEASFLGCHGFQGECEVQQVWMETLDHLLQGGDVVDIIKIHVQGSELEVLRGAQESLSEGRICLVHVMSSAVRIGQFAEVSTEQVIRSFMEIFRHHHAVASDGIHVMPLAAVPARLQKDRNYFVTAWHEGPLCRDRPSIQAAQHLWGHVLAPADAEMRKKKSWRINKPSPFGVKTLFIWGVE</sequence>
<reference evidence="2 3" key="1">
    <citation type="submission" date="2024-02" db="EMBL/GenBank/DDBJ databases">
        <authorList>
            <person name="Chen Y."/>
            <person name="Shah S."/>
            <person name="Dougan E. K."/>
            <person name="Thang M."/>
            <person name="Chan C."/>
        </authorList>
    </citation>
    <scope>NUCLEOTIDE SEQUENCE [LARGE SCALE GENOMIC DNA]</scope>
</reference>
<organism evidence="2 3">
    <name type="scientific">Durusdinium trenchii</name>
    <dbReference type="NCBI Taxonomy" id="1381693"/>
    <lineage>
        <taxon>Eukaryota</taxon>
        <taxon>Sar</taxon>
        <taxon>Alveolata</taxon>
        <taxon>Dinophyceae</taxon>
        <taxon>Suessiales</taxon>
        <taxon>Symbiodiniaceae</taxon>
        <taxon>Durusdinium</taxon>
    </lineage>
</organism>
<gene>
    <name evidence="2" type="ORF">CCMP2556_LOCUS29503</name>
</gene>
<dbReference type="Proteomes" id="UP001642484">
    <property type="component" value="Unassembled WGS sequence"/>
</dbReference>
<evidence type="ECO:0000313" key="3">
    <source>
        <dbReference type="Proteomes" id="UP001642484"/>
    </source>
</evidence>
<evidence type="ECO:0000259" key="1">
    <source>
        <dbReference type="Pfam" id="PF05050"/>
    </source>
</evidence>
<dbReference type="InterPro" id="IPR029063">
    <property type="entry name" value="SAM-dependent_MTases_sf"/>
</dbReference>
<dbReference type="InterPro" id="IPR006342">
    <property type="entry name" value="FkbM_mtfrase"/>
</dbReference>
<name>A0ABP0N927_9DINO</name>
<evidence type="ECO:0000313" key="2">
    <source>
        <dbReference type="EMBL" id="CAK9059963.1"/>
    </source>
</evidence>
<dbReference type="Gene3D" id="3.40.50.150">
    <property type="entry name" value="Vaccinia Virus protein VP39"/>
    <property type="match status" value="1"/>
</dbReference>
<dbReference type="Pfam" id="PF05050">
    <property type="entry name" value="Methyltransf_21"/>
    <property type="match status" value="1"/>
</dbReference>
<dbReference type="EMBL" id="CAXAMN010021473">
    <property type="protein sequence ID" value="CAK9059963.1"/>
    <property type="molecule type" value="Genomic_DNA"/>
</dbReference>
<protein>
    <recommendedName>
        <fullName evidence="1">Methyltransferase FkbM domain-containing protein</fullName>
    </recommendedName>
</protein>
<dbReference type="SUPFAM" id="SSF53335">
    <property type="entry name" value="S-adenosyl-L-methionine-dependent methyltransferases"/>
    <property type="match status" value="1"/>
</dbReference>
<proteinExistence type="predicted"/>
<comment type="caution">
    <text evidence="2">The sequence shown here is derived from an EMBL/GenBank/DDBJ whole genome shotgun (WGS) entry which is preliminary data.</text>
</comment>
<accession>A0ABP0N927</accession>
<keyword evidence="3" id="KW-1185">Reference proteome</keyword>